<feature type="domain" description="HTH lacI-type" evidence="4">
    <location>
        <begin position="1"/>
        <end position="55"/>
    </location>
</feature>
<keyword evidence="6" id="KW-1185">Reference proteome</keyword>
<keyword evidence="1" id="KW-0805">Transcription regulation</keyword>
<dbReference type="Proteomes" id="UP000693972">
    <property type="component" value="Unassembled WGS sequence"/>
</dbReference>
<evidence type="ECO:0000313" key="6">
    <source>
        <dbReference type="Proteomes" id="UP000693972"/>
    </source>
</evidence>
<dbReference type="Pfam" id="PF00356">
    <property type="entry name" value="LacI"/>
    <property type="match status" value="1"/>
</dbReference>
<keyword evidence="2" id="KW-0238">DNA-binding</keyword>
<dbReference type="PANTHER" id="PTHR30146">
    <property type="entry name" value="LACI-RELATED TRANSCRIPTIONAL REPRESSOR"/>
    <property type="match status" value="1"/>
</dbReference>
<evidence type="ECO:0000313" key="5">
    <source>
        <dbReference type="EMBL" id="QXL88527.1"/>
    </source>
</evidence>
<sequence>MNLRELSESLGLSQTTVSRALNGYPEVREATRLRVQEAAKAANYLPNARARRLATGRAMSIGHVMVLNGREELVNPIFADFIAGAGEVYAREGYDLLLSMVPVEGAEAAYRQMAANASVDAVMVQAPTLDDPRVPLLQELGLPFLVHGRTAAPEGYSWLDVANVRAFRRATDLLLDLGHRRIALLNGQENLDFALRRRRGFEEAMAARGAAVHPEFMHAEVMTEQYGYRTACALLDRDDAPTAFVVSSIIPAIGVRRAAGERGLRTGRDVSIICHDDVLSYLDNDGINAPEGPAFTATRSSIRAAGRRCAEILLSLIDDPDQPPIQELWETDLTLGRSTGPAPS</sequence>
<name>A0A975TVV3_9RHOB</name>
<dbReference type="PANTHER" id="PTHR30146:SF109">
    <property type="entry name" value="HTH-TYPE TRANSCRIPTIONAL REGULATOR GALS"/>
    <property type="match status" value="1"/>
</dbReference>
<dbReference type="Gene3D" id="1.10.260.40">
    <property type="entry name" value="lambda repressor-like DNA-binding domains"/>
    <property type="match status" value="1"/>
</dbReference>
<dbReference type="CDD" id="cd20010">
    <property type="entry name" value="PBP1_AglR-like"/>
    <property type="match status" value="1"/>
</dbReference>
<dbReference type="InterPro" id="IPR046335">
    <property type="entry name" value="LacI/GalR-like_sensor"/>
</dbReference>
<dbReference type="InterPro" id="IPR028082">
    <property type="entry name" value="Peripla_BP_I"/>
</dbReference>
<reference evidence="5 6" key="1">
    <citation type="submission" date="2021-07" db="EMBL/GenBank/DDBJ databases">
        <title>Karlodiniumbacter phycospheric gen. nov., sp. nov., a phycosphere bacterium isolated from karlodinium veneficum.</title>
        <authorList>
            <person name="Peng Y."/>
            <person name="Jiang L."/>
            <person name="Lee J."/>
        </authorList>
    </citation>
    <scope>NUCLEOTIDE SEQUENCE</scope>
    <source>
        <strain evidence="5 6">N5</strain>
    </source>
</reference>
<dbReference type="InterPro" id="IPR010982">
    <property type="entry name" value="Lambda_DNA-bd_dom_sf"/>
</dbReference>
<dbReference type="EMBL" id="JAIMBW010000001">
    <property type="protein sequence ID" value="MBY4891748.1"/>
    <property type="molecule type" value="Genomic_DNA"/>
</dbReference>
<dbReference type="SUPFAM" id="SSF47413">
    <property type="entry name" value="lambda repressor-like DNA-binding domains"/>
    <property type="match status" value="1"/>
</dbReference>
<dbReference type="RefSeq" id="WP_257891593.1">
    <property type="nucleotide sequence ID" value="NZ_JAIMBW010000001.1"/>
</dbReference>
<dbReference type="SMART" id="SM00354">
    <property type="entry name" value="HTH_LACI"/>
    <property type="match status" value="1"/>
</dbReference>
<dbReference type="GO" id="GO:0000976">
    <property type="term" value="F:transcription cis-regulatory region binding"/>
    <property type="evidence" value="ECO:0007669"/>
    <property type="project" value="TreeGrafter"/>
</dbReference>
<dbReference type="PROSITE" id="PS50932">
    <property type="entry name" value="HTH_LACI_2"/>
    <property type="match status" value="1"/>
</dbReference>
<protein>
    <submittedName>
        <fullName evidence="5">Substrate-binding domain-containing protein</fullName>
    </submittedName>
</protein>
<evidence type="ECO:0000256" key="1">
    <source>
        <dbReference type="ARBA" id="ARBA00023015"/>
    </source>
</evidence>
<evidence type="ECO:0000259" key="4">
    <source>
        <dbReference type="PROSITE" id="PS50932"/>
    </source>
</evidence>
<dbReference type="Gene3D" id="3.40.50.2300">
    <property type="match status" value="2"/>
</dbReference>
<keyword evidence="3" id="KW-0804">Transcription</keyword>
<evidence type="ECO:0000256" key="3">
    <source>
        <dbReference type="ARBA" id="ARBA00023163"/>
    </source>
</evidence>
<dbReference type="EMBL" id="CP078073">
    <property type="protein sequence ID" value="QXL88527.1"/>
    <property type="molecule type" value="Genomic_DNA"/>
</dbReference>
<dbReference type="InterPro" id="IPR000843">
    <property type="entry name" value="HTH_LacI"/>
</dbReference>
<dbReference type="GO" id="GO:0003700">
    <property type="term" value="F:DNA-binding transcription factor activity"/>
    <property type="evidence" value="ECO:0007669"/>
    <property type="project" value="TreeGrafter"/>
</dbReference>
<dbReference type="CDD" id="cd01392">
    <property type="entry name" value="HTH_LacI"/>
    <property type="match status" value="1"/>
</dbReference>
<dbReference type="AlphaFoldDB" id="A0A975TVV3"/>
<dbReference type="SUPFAM" id="SSF53822">
    <property type="entry name" value="Periplasmic binding protein-like I"/>
    <property type="match status" value="1"/>
</dbReference>
<dbReference type="Pfam" id="PF13377">
    <property type="entry name" value="Peripla_BP_3"/>
    <property type="match status" value="1"/>
</dbReference>
<proteinExistence type="predicted"/>
<organism evidence="5">
    <name type="scientific">Gymnodinialimonas phycosphaerae</name>
    <dbReference type="NCBI Taxonomy" id="2841589"/>
    <lineage>
        <taxon>Bacteria</taxon>
        <taxon>Pseudomonadati</taxon>
        <taxon>Pseudomonadota</taxon>
        <taxon>Alphaproteobacteria</taxon>
        <taxon>Rhodobacterales</taxon>
        <taxon>Paracoccaceae</taxon>
        <taxon>Gymnodinialimonas</taxon>
    </lineage>
</organism>
<accession>A0A975TVV3</accession>
<gene>
    <name evidence="5" type="ORF">KUL25_03090</name>
</gene>
<evidence type="ECO:0000256" key="2">
    <source>
        <dbReference type="ARBA" id="ARBA00023125"/>
    </source>
</evidence>